<reference evidence="4" key="1">
    <citation type="journal article" date="2014" name="BMC Genomics">
        <title>The genome sequence of the biocontrol fungus Metarhizium anisopliae and comparative genomics of Metarhizium species.</title>
        <authorList>
            <person name="Pattemore J.A."/>
            <person name="Hane J.K."/>
            <person name="Williams A.H."/>
            <person name="Wilson B.A."/>
            <person name="Stodart B.J."/>
            <person name="Ash G.J."/>
        </authorList>
    </citation>
    <scope>NUCLEOTIDE SEQUENCE [LARGE SCALE GENOMIC DNA]</scope>
    <source>
        <strain evidence="4">BRIP 53293</strain>
    </source>
</reference>
<keyword evidence="2" id="KW-0732">Signal</keyword>
<feature type="compositionally biased region" description="Low complexity" evidence="1">
    <location>
        <begin position="69"/>
        <end position="83"/>
    </location>
</feature>
<dbReference type="EMBL" id="KE384727">
    <property type="protein sequence ID" value="KJK80996.1"/>
    <property type="molecule type" value="Genomic_DNA"/>
</dbReference>
<feature type="region of interest" description="Disordered" evidence="1">
    <location>
        <begin position="64"/>
        <end position="90"/>
    </location>
</feature>
<evidence type="ECO:0000313" key="3">
    <source>
        <dbReference type="EMBL" id="KJK80996.1"/>
    </source>
</evidence>
<name>A0A0D9P4F8_METAN</name>
<organism evidence="3 4">
    <name type="scientific">Metarhizium anisopliae BRIP 53293</name>
    <dbReference type="NCBI Taxonomy" id="1291518"/>
    <lineage>
        <taxon>Eukaryota</taxon>
        <taxon>Fungi</taxon>
        <taxon>Dikarya</taxon>
        <taxon>Ascomycota</taxon>
        <taxon>Pezizomycotina</taxon>
        <taxon>Sordariomycetes</taxon>
        <taxon>Hypocreomycetidae</taxon>
        <taxon>Hypocreales</taxon>
        <taxon>Clavicipitaceae</taxon>
        <taxon>Metarhizium</taxon>
    </lineage>
</organism>
<evidence type="ECO:0000256" key="2">
    <source>
        <dbReference type="SAM" id="SignalP"/>
    </source>
</evidence>
<sequence length="544" mass="61243">MVKRQLAWPGLACLVPGLLGRSWTSLRPPPIRLKRPDIRLLLMITISHHFHAALSLANTDAIPNRKMGESAPSADAESSDGPSKPSKPHILPDVVNITPIGDIILSVTFETSAEILRKTRKAALSASRIASLPNGPSAPPQVLKVTIAYRVQLDMLKTHSQYFRNLLTNPQFQEAKLITAVHTDLAGRKIKTSEADPAELPHVKITDDDEATQSAGRESVFEDMLRIIHQVPIKTTRTVMSYATTLALLADRFDCRAPVSRALMDIKFKWPLTNTRPYLDESGRVTETEKVLRQKILVAWLLGQPMRLHQASRELVIRGSRLWGVYGEEDEVQGAWWHLPEGIEEELRYRRECILDTVASIQRHFLTLYASRNRQCKLGYDSSTACDSFQFGQMLKFLLSKDLLHLVDFAPSSVDNVPDTSMVDIDELLGTLKQCPNYQIDKHHTNCGLRIRIDPILDYVRAMVGAGVVAIPLADWKRRRADVSWLNEKEGLRNVRDAEEGSNAFAFTRALATDQRLRYEGALYANGMARRLFTADTWDWTPEA</sequence>
<feature type="chain" id="PRO_5002341887" description="BTB domain-containing protein" evidence="2">
    <location>
        <begin position="21"/>
        <end position="544"/>
    </location>
</feature>
<gene>
    <name evidence="3" type="ORF">H634G_03529</name>
</gene>
<protein>
    <recommendedName>
        <fullName evidence="5">BTB domain-containing protein</fullName>
    </recommendedName>
</protein>
<evidence type="ECO:0000256" key="1">
    <source>
        <dbReference type="SAM" id="MobiDB-lite"/>
    </source>
</evidence>
<dbReference type="AlphaFoldDB" id="A0A0D9P4F8"/>
<dbReference type="OrthoDB" id="5398371at2759"/>
<evidence type="ECO:0008006" key="5">
    <source>
        <dbReference type="Google" id="ProtNLM"/>
    </source>
</evidence>
<accession>A0A0D9P4F8</accession>
<feature type="signal peptide" evidence="2">
    <location>
        <begin position="1"/>
        <end position="20"/>
    </location>
</feature>
<evidence type="ECO:0000313" key="4">
    <source>
        <dbReference type="Proteomes" id="UP000054544"/>
    </source>
</evidence>
<proteinExistence type="predicted"/>
<keyword evidence="4" id="KW-1185">Reference proteome</keyword>
<dbReference type="Proteomes" id="UP000054544">
    <property type="component" value="Unassembled WGS sequence"/>
</dbReference>